<dbReference type="Proteomes" id="UP000694551">
    <property type="component" value="Unplaced"/>
</dbReference>
<keyword evidence="3" id="KW-1185">Reference proteome</keyword>
<reference evidence="2" key="2">
    <citation type="submission" date="2025-09" db="UniProtKB">
        <authorList>
            <consortium name="Ensembl"/>
        </authorList>
    </citation>
    <scope>IDENTIFICATION</scope>
</reference>
<sequence length="152" mass="16148">RRPSTPAPRTVSSARTTAASPTAGSAMGTTTAGTTRTSPTPPARVRSLRRAQGTGRAHAAAPSRSRRCSPRAAGRRPRVRGLACPRCPPCSRFGFCAGASQEPRGFVPRLSPSKARHRQLLKLCLSPRASSDLLSQPVLLCQRALHPHLLDV</sequence>
<organism evidence="2 3">
    <name type="scientific">Strix occidentalis caurina</name>
    <name type="common">northern spotted owl</name>
    <dbReference type="NCBI Taxonomy" id="311401"/>
    <lineage>
        <taxon>Eukaryota</taxon>
        <taxon>Metazoa</taxon>
        <taxon>Chordata</taxon>
        <taxon>Craniata</taxon>
        <taxon>Vertebrata</taxon>
        <taxon>Euteleostomi</taxon>
        <taxon>Archelosauria</taxon>
        <taxon>Archosauria</taxon>
        <taxon>Dinosauria</taxon>
        <taxon>Saurischia</taxon>
        <taxon>Theropoda</taxon>
        <taxon>Coelurosauria</taxon>
        <taxon>Aves</taxon>
        <taxon>Neognathae</taxon>
        <taxon>Neoaves</taxon>
        <taxon>Telluraves</taxon>
        <taxon>Strigiformes</taxon>
        <taxon>Strigidae</taxon>
        <taxon>Strix</taxon>
    </lineage>
</organism>
<dbReference type="Ensembl" id="ENSSOCT00000020515.1">
    <property type="protein sequence ID" value="ENSSOCP00000020008.1"/>
    <property type="gene ID" value="ENSSOCG00000014980.1"/>
</dbReference>
<proteinExistence type="predicted"/>
<evidence type="ECO:0000256" key="1">
    <source>
        <dbReference type="SAM" id="MobiDB-lite"/>
    </source>
</evidence>
<dbReference type="AlphaFoldDB" id="A0A8D0FTT3"/>
<feature type="compositionally biased region" description="Low complexity" evidence="1">
    <location>
        <begin position="7"/>
        <end position="38"/>
    </location>
</feature>
<evidence type="ECO:0000313" key="3">
    <source>
        <dbReference type="Proteomes" id="UP000694551"/>
    </source>
</evidence>
<protein>
    <submittedName>
        <fullName evidence="2">Uncharacterized protein</fullName>
    </submittedName>
</protein>
<evidence type="ECO:0000313" key="2">
    <source>
        <dbReference type="Ensembl" id="ENSSOCP00000020008.1"/>
    </source>
</evidence>
<feature type="region of interest" description="Disordered" evidence="1">
    <location>
        <begin position="1"/>
        <end position="80"/>
    </location>
</feature>
<accession>A0A8D0FTT3</accession>
<name>A0A8D0FTT3_STROC</name>
<reference evidence="2" key="1">
    <citation type="submission" date="2025-08" db="UniProtKB">
        <authorList>
            <consortium name="Ensembl"/>
        </authorList>
    </citation>
    <scope>IDENTIFICATION</scope>
</reference>
<feature type="compositionally biased region" description="Basic residues" evidence="1">
    <location>
        <begin position="64"/>
        <end position="79"/>
    </location>
</feature>